<feature type="compositionally biased region" description="Polar residues" evidence="1">
    <location>
        <begin position="27"/>
        <end position="42"/>
    </location>
</feature>
<reference evidence="2 3" key="1">
    <citation type="submission" date="2024-07" db="EMBL/GenBank/DDBJ databases">
        <title>Section-level genome sequencing and comparative genomics of Aspergillus sections Usti and Cavernicolus.</title>
        <authorList>
            <consortium name="Lawrence Berkeley National Laboratory"/>
            <person name="Nybo J.L."/>
            <person name="Vesth T.C."/>
            <person name="Theobald S."/>
            <person name="Frisvad J.C."/>
            <person name="Larsen T.O."/>
            <person name="Kjaerboelling I."/>
            <person name="Rothschild-Mancinelli K."/>
            <person name="Lyhne E.K."/>
            <person name="Kogle M.E."/>
            <person name="Barry K."/>
            <person name="Clum A."/>
            <person name="Na H."/>
            <person name="Ledsgaard L."/>
            <person name="Lin J."/>
            <person name="Lipzen A."/>
            <person name="Kuo A."/>
            <person name="Riley R."/>
            <person name="Mondo S."/>
            <person name="LaButti K."/>
            <person name="Haridas S."/>
            <person name="Pangalinan J."/>
            <person name="Salamov A.A."/>
            <person name="Simmons B.A."/>
            <person name="Magnuson J.K."/>
            <person name="Chen J."/>
            <person name="Drula E."/>
            <person name="Henrissat B."/>
            <person name="Wiebenga A."/>
            <person name="Lubbers R.J."/>
            <person name="Gomes A.C."/>
            <person name="Makela M.R."/>
            <person name="Stajich J."/>
            <person name="Grigoriev I.V."/>
            <person name="Mortensen U.H."/>
            <person name="De vries R.P."/>
            <person name="Baker S.E."/>
            <person name="Andersen M.R."/>
        </authorList>
    </citation>
    <scope>NUCLEOTIDE SEQUENCE [LARGE SCALE GENOMIC DNA]</scope>
    <source>
        <strain evidence="2 3">CBS 600.67</strain>
    </source>
</reference>
<name>A0ABR4HXQ6_9EURO</name>
<evidence type="ECO:0000313" key="2">
    <source>
        <dbReference type="EMBL" id="KAL2820166.1"/>
    </source>
</evidence>
<comment type="caution">
    <text evidence="2">The sequence shown here is derived from an EMBL/GenBank/DDBJ whole genome shotgun (WGS) entry which is preliminary data.</text>
</comment>
<proteinExistence type="predicted"/>
<evidence type="ECO:0000313" key="3">
    <source>
        <dbReference type="Proteomes" id="UP001610335"/>
    </source>
</evidence>
<accession>A0ABR4HXQ6</accession>
<dbReference type="Proteomes" id="UP001610335">
    <property type="component" value="Unassembled WGS sequence"/>
</dbReference>
<organism evidence="2 3">
    <name type="scientific">Aspergillus cavernicola</name>
    <dbReference type="NCBI Taxonomy" id="176166"/>
    <lineage>
        <taxon>Eukaryota</taxon>
        <taxon>Fungi</taxon>
        <taxon>Dikarya</taxon>
        <taxon>Ascomycota</taxon>
        <taxon>Pezizomycotina</taxon>
        <taxon>Eurotiomycetes</taxon>
        <taxon>Eurotiomycetidae</taxon>
        <taxon>Eurotiales</taxon>
        <taxon>Aspergillaceae</taxon>
        <taxon>Aspergillus</taxon>
        <taxon>Aspergillus subgen. Nidulantes</taxon>
    </lineage>
</organism>
<evidence type="ECO:0008006" key="4">
    <source>
        <dbReference type="Google" id="ProtNLM"/>
    </source>
</evidence>
<sequence length="135" mass="14638">MHSSTPYVGSSCTSCTRKTWKCDLVNDTGSNSDRGSPATTGDSAHRRVPLTPLRPGPGMELAPRITGAAPSNHTSDSRFPPESLCNELVDLYFDLIDEKQLVLFHRNTFIAAQRAGQVADFLVLGMVALMARCVD</sequence>
<gene>
    <name evidence="2" type="ORF">BDW59DRAFT_164779</name>
</gene>
<evidence type="ECO:0000256" key="1">
    <source>
        <dbReference type="SAM" id="MobiDB-lite"/>
    </source>
</evidence>
<dbReference type="EMBL" id="JBFXLS010000072">
    <property type="protein sequence ID" value="KAL2820166.1"/>
    <property type="molecule type" value="Genomic_DNA"/>
</dbReference>
<protein>
    <recommendedName>
        <fullName evidence="4">Transcription factor domain-containing protein</fullName>
    </recommendedName>
</protein>
<keyword evidence="3" id="KW-1185">Reference proteome</keyword>
<feature type="region of interest" description="Disordered" evidence="1">
    <location>
        <begin position="26"/>
        <end position="79"/>
    </location>
</feature>